<feature type="compositionally biased region" description="Polar residues" evidence="1">
    <location>
        <begin position="34"/>
        <end position="50"/>
    </location>
</feature>
<dbReference type="Proteomes" id="UP001356428">
    <property type="component" value="Chromosome"/>
</dbReference>
<dbReference type="RefSeq" id="WP_326702890.1">
    <property type="nucleotide sequence ID" value="NZ_CP108861.1"/>
</dbReference>
<evidence type="ECO:0000313" key="4">
    <source>
        <dbReference type="Proteomes" id="UP001356428"/>
    </source>
</evidence>
<sequence length="150" mass="15744">MNRRASSPFIAVAAAIGLAFGTACTAESGADGSAQPSQEASGSPQDTPKATPSGKGEQEDLVSFQLDDRSQAGISDVWVVWTIKNNSSKKSTYTWDWEAVDSAGTRVANSTELVTDVQPGQTSKGEMVTVIKDADGLKLNVTSFNRMASP</sequence>
<evidence type="ECO:0000256" key="2">
    <source>
        <dbReference type="SAM" id="SignalP"/>
    </source>
</evidence>
<dbReference type="PROSITE" id="PS51257">
    <property type="entry name" value="PROKAR_LIPOPROTEIN"/>
    <property type="match status" value="1"/>
</dbReference>
<feature type="region of interest" description="Disordered" evidence="1">
    <location>
        <begin position="26"/>
        <end position="63"/>
    </location>
</feature>
<accession>A0ABZ1F3Z1</accession>
<feature type="chain" id="PRO_5046016892" description="Lipoprotein" evidence="2">
    <location>
        <begin position="26"/>
        <end position="150"/>
    </location>
</feature>
<name>A0ABZ1F3Z1_9ACTN</name>
<evidence type="ECO:0008006" key="5">
    <source>
        <dbReference type="Google" id="ProtNLM"/>
    </source>
</evidence>
<keyword evidence="4" id="KW-1185">Reference proteome</keyword>
<dbReference type="EMBL" id="CP109083">
    <property type="protein sequence ID" value="WSB11124.1"/>
    <property type="molecule type" value="Genomic_DNA"/>
</dbReference>
<organism evidence="3 4">
    <name type="scientific">Streptomyces cyaneofuscatus</name>
    <dbReference type="NCBI Taxonomy" id="66883"/>
    <lineage>
        <taxon>Bacteria</taxon>
        <taxon>Bacillati</taxon>
        <taxon>Actinomycetota</taxon>
        <taxon>Actinomycetes</taxon>
        <taxon>Kitasatosporales</taxon>
        <taxon>Streptomycetaceae</taxon>
        <taxon>Streptomyces</taxon>
    </lineage>
</organism>
<feature type="signal peptide" evidence="2">
    <location>
        <begin position="1"/>
        <end position="25"/>
    </location>
</feature>
<reference evidence="3 4" key="1">
    <citation type="submission" date="2022-10" db="EMBL/GenBank/DDBJ databases">
        <title>The complete genomes of actinobacterial strains from the NBC collection.</title>
        <authorList>
            <person name="Joergensen T.S."/>
            <person name="Alvarez Arevalo M."/>
            <person name="Sterndorff E.B."/>
            <person name="Faurdal D."/>
            <person name="Vuksanovic O."/>
            <person name="Mourched A.-S."/>
            <person name="Charusanti P."/>
            <person name="Shaw S."/>
            <person name="Blin K."/>
            <person name="Weber T."/>
        </authorList>
    </citation>
    <scope>NUCLEOTIDE SEQUENCE [LARGE SCALE GENOMIC DNA]</scope>
    <source>
        <strain evidence="3 4">NBC 01792</strain>
    </source>
</reference>
<evidence type="ECO:0000256" key="1">
    <source>
        <dbReference type="SAM" id="MobiDB-lite"/>
    </source>
</evidence>
<protein>
    <recommendedName>
        <fullName evidence="5">Lipoprotein</fullName>
    </recommendedName>
</protein>
<gene>
    <name evidence="3" type="ORF">OG849_29670</name>
</gene>
<evidence type="ECO:0000313" key="3">
    <source>
        <dbReference type="EMBL" id="WSB11124.1"/>
    </source>
</evidence>
<keyword evidence="2" id="KW-0732">Signal</keyword>
<proteinExistence type="predicted"/>